<proteinExistence type="predicted"/>
<name>A0A1R0WU04_9BACL</name>
<comment type="caution">
    <text evidence="2">The sequence shown here is derived from an EMBL/GenBank/DDBJ whole genome shotgun (WGS) entry which is preliminary data.</text>
</comment>
<organism evidence="2 3">
    <name type="scientific">Paenibacillus odorifer</name>
    <dbReference type="NCBI Taxonomy" id="189426"/>
    <lineage>
        <taxon>Bacteria</taxon>
        <taxon>Bacillati</taxon>
        <taxon>Bacillota</taxon>
        <taxon>Bacilli</taxon>
        <taxon>Bacillales</taxon>
        <taxon>Paenibacillaceae</taxon>
        <taxon>Paenibacillus</taxon>
    </lineage>
</organism>
<dbReference type="Proteomes" id="UP000187465">
    <property type="component" value="Unassembled WGS sequence"/>
</dbReference>
<feature type="domain" description="Copper amine oxidase-like N-terminal" evidence="1">
    <location>
        <begin position="38"/>
        <end position="144"/>
    </location>
</feature>
<dbReference type="InterPro" id="IPR036582">
    <property type="entry name" value="Mao_N_sf"/>
</dbReference>
<accession>A0A1R0WU04</accession>
<dbReference type="Gene3D" id="3.30.457.10">
    <property type="entry name" value="Copper amine oxidase-like, N-terminal domain"/>
    <property type="match status" value="1"/>
</dbReference>
<gene>
    <name evidence="2" type="ORF">BJP51_06900</name>
</gene>
<dbReference type="RefSeq" id="WP_036678314.1">
    <property type="nucleotide sequence ID" value="NZ_MKQP01000078.1"/>
</dbReference>
<dbReference type="SUPFAM" id="SSF55383">
    <property type="entry name" value="Copper amine oxidase, domain N"/>
    <property type="match status" value="1"/>
</dbReference>
<dbReference type="Pfam" id="PF07833">
    <property type="entry name" value="Cu_amine_oxidN1"/>
    <property type="match status" value="1"/>
</dbReference>
<evidence type="ECO:0000259" key="1">
    <source>
        <dbReference type="Pfam" id="PF07833"/>
    </source>
</evidence>
<dbReference type="AlphaFoldDB" id="A0A1R0WU04"/>
<dbReference type="EMBL" id="MKQP01000078">
    <property type="protein sequence ID" value="OMD21356.1"/>
    <property type="molecule type" value="Genomic_DNA"/>
</dbReference>
<dbReference type="InterPro" id="IPR012854">
    <property type="entry name" value="Cu_amine_oxidase-like_N"/>
</dbReference>
<evidence type="ECO:0000313" key="3">
    <source>
        <dbReference type="Proteomes" id="UP000187465"/>
    </source>
</evidence>
<reference evidence="2 3" key="1">
    <citation type="submission" date="2016-10" db="EMBL/GenBank/DDBJ databases">
        <title>Paenibacillus species isolates.</title>
        <authorList>
            <person name="Beno S.M."/>
        </authorList>
    </citation>
    <scope>NUCLEOTIDE SEQUENCE [LARGE SCALE GENOMIC DNA]</scope>
    <source>
        <strain evidence="2 3">FSL H7-0604</strain>
    </source>
</reference>
<sequence>MIKMAAVVVLGVLFLTNGFGGFAAPTVWADSGQVSVILNGKVLDTDPHSAFNKGSTVMIPLREASNALKYKTTYQKSSETITLTRINEIIKWKLNEHLVSINDAQELFFKDDIEFREDHIYVPISFFKTIGLVTIYDGDSNQVEVYTPEVTASVIAGLLVGGKYNELSERYHYDVVVNKPSSNGLLEDWKQITVKAGNYHGIKSTKSSYNEDQFSIRCVLDFAEIEIPLEIILNTSGKIIELRETL</sequence>
<evidence type="ECO:0000313" key="2">
    <source>
        <dbReference type="EMBL" id="OMD21356.1"/>
    </source>
</evidence>
<protein>
    <recommendedName>
        <fullName evidence="1">Copper amine oxidase-like N-terminal domain-containing protein</fullName>
    </recommendedName>
</protein>